<gene>
    <name evidence="1" type="ORF">KI387_024624</name>
</gene>
<reference evidence="1 2" key="1">
    <citation type="journal article" date="2021" name="Nat. Plants">
        <title>The Taxus genome provides insights into paclitaxel biosynthesis.</title>
        <authorList>
            <person name="Xiong X."/>
            <person name="Gou J."/>
            <person name="Liao Q."/>
            <person name="Li Y."/>
            <person name="Zhou Q."/>
            <person name="Bi G."/>
            <person name="Li C."/>
            <person name="Du R."/>
            <person name="Wang X."/>
            <person name="Sun T."/>
            <person name="Guo L."/>
            <person name="Liang H."/>
            <person name="Lu P."/>
            <person name="Wu Y."/>
            <person name="Zhang Z."/>
            <person name="Ro D.K."/>
            <person name="Shang Y."/>
            <person name="Huang S."/>
            <person name="Yan J."/>
        </authorList>
    </citation>
    <scope>NUCLEOTIDE SEQUENCE [LARGE SCALE GENOMIC DNA]</scope>
    <source>
        <strain evidence="1">Ta-2019</strain>
    </source>
</reference>
<evidence type="ECO:0000313" key="2">
    <source>
        <dbReference type="Proteomes" id="UP000824469"/>
    </source>
</evidence>
<proteinExistence type="predicted"/>
<comment type="caution">
    <text evidence="1">The sequence shown here is derived from an EMBL/GenBank/DDBJ whole genome shotgun (WGS) entry which is preliminary data.</text>
</comment>
<accession>A0AA38LD29</accession>
<evidence type="ECO:0000313" key="1">
    <source>
        <dbReference type="EMBL" id="KAH9315997.1"/>
    </source>
</evidence>
<protein>
    <submittedName>
        <fullName evidence="1">Uncharacterized protein</fullName>
    </submittedName>
</protein>
<dbReference type="Proteomes" id="UP000824469">
    <property type="component" value="Unassembled WGS sequence"/>
</dbReference>
<sequence>ALIIVISSAPFTSADCHESEVEVDNQRRQQSCDHRQLYECKDFLKEEERRNMRRKRRGRLPCAAKVCQECLNDVAATPFNNYSTKLRKKLTVLIIIDVQEGKESVNDKSSSS</sequence>
<dbReference type="AlphaFoldDB" id="A0AA38LD29"/>
<organism evidence="1 2">
    <name type="scientific">Taxus chinensis</name>
    <name type="common">Chinese yew</name>
    <name type="synonym">Taxus wallichiana var. chinensis</name>
    <dbReference type="NCBI Taxonomy" id="29808"/>
    <lineage>
        <taxon>Eukaryota</taxon>
        <taxon>Viridiplantae</taxon>
        <taxon>Streptophyta</taxon>
        <taxon>Embryophyta</taxon>
        <taxon>Tracheophyta</taxon>
        <taxon>Spermatophyta</taxon>
        <taxon>Pinopsida</taxon>
        <taxon>Pinidae</taxon>
        <taxon>Conifers II</taxon>
        <taxon>Cupressales</taxon>
        <taxon>Taxaceae</taxon>
        <taxon>Taxus</taxon>
    </lineage>
</organism>
<feature type="non-terminal residue" evidence="1">
    <location>
        <position position="1"/>
    </location>
</feature>
<name>A0AA38LD29_TAXCH</name>
<dbReference type="EMBL" id="JAHRHJ020000005">
    <property type="protein sequence ID" value="KAH9315997.1"/>
    <property type="molecule type" value="Genomic_DNA"/>
</dbReference>
<keyword evidence="2" id="KW-1185">Reference proteome</keyword>